<proteinExistence type="predicted"/>
<evidence type="ECO:0000256" key="1">
    <source>
        <dbReference type="SAM" id="Coils"/>
    </source>
</evidence>
<sequence>MSAGREPVKRFEEFAYVLEHLPYGHPRDTRPLYRREPIVQAVGEDFFTLLELIPYPGVSFQHRERIAIGKWGREKIDHVKRRIDYEELTQNAKEELQAVVEELVTANEARYLNFFNNSGPVTTRMHSLELLPGIGKKAMWQILEERKRGPFKSFDDVQARAKVADPKKVIVKRIFIEIKNEDKYYLFCKPPMKKEI</sequence>
<gene>
    <name evidence="2" type="ORF">ENS19_01290</name>
</gene>
<dbReference type="Pfam" id="PF04919">
    <property type="entry name" value="DUF655"/>
    <property type="match status" value="1"/>
</dbReference>
<dbReference type="Gene3D" id="2.40.50.140">
    <property type="entry name" value="Nucleic acid-binding proteins"/>
    <property type="match status" value="1"/>
</dbReference>
<keyword evidence="1" id="KW-0175">Coiled coil</keyword>
<dbReference type="SUPFAM" id="SSF160975">
    <property type="entry name" value="AF1531-like"/>
    <property type="match status" value="1"/>
</dbReference>
<dbReference type="InterPro" id="IPR007003">
    <property type="entry name" value="DUF655"/>
</dbReference>
<dbReference type="AlphaFoldDB" id="A0A7C3J3H1"/>
<dbReference type="Gene3D" id="1.10.150.280">
    <property type="entry name" value="AF1531-like domain"/>
    <property type="match status" value="1"/>
</dbReference>
<reference evidence="2" key="1">
    <citation type="journal article" date="2020" name="mSystems">
        <title>Genome- and Community-Level Interaction Insights into Carbon Utilization and Element Cycling Functions of Hydrothermarchaeota in Hydrothermal Sediment.</title>
        <authorList>
            <person name="Zhou Z."/>
            <person name="Liu Y."/>
            <person name="Xu W."/>
            <person name="Pan J."/>
            <person name="Luo Z.H."/>
            <person name="Li M."/>
        </authorList>
    </citation>
    <scope>NUCLEOTIDE SEQUENCE [LARGE SCALE GENOMIC DNA]</scope>
    <source>
        <strain evidence="2">SpSt-468</strain>
    </source>
</reference>
<dbReference type="PANTHER" id="PTHR40734">
    <property type="entry name" value="TRNA-SPECIFIC ADENOSINE DEAMINASE-RELATED"/>
    <property type="match status" value="1"/>
</dbReference>
<protein>
    <submittedName>
        <fullName evidence="2">DUF655 domain-containing protein</fullName>
    </submittedName>
</protein>
<name>A0A7C3J3H1_9CREN</name>
<organism evidence="2">
    <name type="scientific">Candidatus Methanomethylicus mesodigestus</name>
    <dbReference type="NCBI Taxonomy" id="1867258"/>
    <lineage>
        <taxon>Archaea</taxon>
        <taxon>Thermoproteota</taxon>
        <taxon>Methanosuratincolia</taxon>
        <taxon>Candidatus Methanomethylicales</taxon>
        <taxon>Candidatus Methanomethylicaceae</taxon>
        <taxon>Candidatus Methanomethylicus</taxon>
    </lineage>
</organism>
<feature type="coiled-coil region" evidence="1">
    <location>
        <begin position="82"/>
        <end position="109"/>
    </location>
</feature>
<dbReference type="EMBL" id="DSTX01000001">
    <property type="protein sequence ID" value="HFK19896.1"/>
    <property type="molecule type" value="Genomic_DNA"/>
</dbReference>
<accession>A0A7C3J3H1</accession>
<evidence type="ECO:0000313" key="2">
    <source>
        <dbReference type="EMBL" id="HFK19896.1"/>
    </source>
</evidence>
<comment type="caution">
    <text evidence="2">The sequence shown here is derived from an EMBL/GenBank/DDBJ whole genome shotgun (WGS) entry which is preliminary data.</text>
</comment>
<dbReference type="InterPro" id="IPR012340">
    <property type="entry name" value="NA-bd_OB-fold"/>
</dbReference>
<dbReference type="PANTHER" id="PTHR40734:SF1">
    <property type="entry name" value="DNA-BINDING PROTEIN"/>
    <property type="match status" value="1"/>
</dbReference>